<name>A0A2P2N0U8_RHIMU</name>
<accession>A0A2P2N0U8</accession>
<proteinExistence type="predicted"/>
<organism evidence="1">
    <name type="scientific">Rhizophora mucronata</name>
    <name type="common">Asiatic mangrove</name>
    <dbReference type="NCBI Taxonomy" id="61149"/>
    <lineage>
        <taxon>Eukaryota</taxon>
        <taxon>Viridiplantae</taxon>
        <taxon>Streptophyta</taxon>
        <taxon>Embryophyta</taxon>
        <taxon>Tracheophyta</taxon>
        <taxon>Spermatophyta</taxon>
        <taxon>Magnoliopsida</taxon>
        <taxon>eudicotyledons</taxon>
        <taxon>Gunneridae</taxon>
        <taxon>Pentapetalae</taxon>
        <taxon>rosids</taxon>
        <taxon>fabids</taxon>
        <taxon>Malpighiales</taxon>
        <taxon>Rhizophoraceae</taxon>
        <taxon>Rhizophora</taxon>
    </lineage>
</organism>
<sequence length="50" mass="6016">MSRRSIMHTKTKIMYQLLVNTVCYQRYWDSAFVVNDEQNFQKSATINQNI</sequence>
<evidence type="ECO:0000313" key="1">
    <source>
        <dbReference type="EMBL" id="MBX36074.1"/>
    </source>
</evidence>
<protein>
    <submittedName>
        <fullName evidence="1">Uncharacterized protein</fullName>
    </submittedName>
</protein>
<dbReference type="AlphaFoldDB" id="A0A2P2N0U8"/>
<reference evidence="1" key="1">
    <citation type="submission" date="2018-02" db="EMBL/GenBank/DDBJ databases">
        <title>Rhizophora mucronata_Transcriptome.</title>
        <authorList>
            <person name="Meera S.P."/>
            <person name="Sreeshan A."/>
            <person name="Augustine A."/>
        </authorList>
    </citation>
    <scope>NUCLEOTIDE SEQUENCE</scope>
    <source>
        <tissue evidence="1">Leaf</tissue>
    </source>
</reference>
<dbReference type="EMBL" id="GGEC01055590">
    <property type="protein sequence ID" value="MBX36074.1"/>
    <property type="molecule type" value="Transcribed_RNA"/>
</dbReference>